<keyword evidence="2" id="KW-0808">Transferase</keyword>
<accession>A0A0S7EI68</accession>
<dbReference type="InterPro" id="IPR045304">
    <property type="entry name" value="LbH_SAT"/>
</dbReference>
<organism evidence="4 5">
    <name type="scientific">Myroides odoratimimus</name>
    <dbReference type="NCBI Taxonomy" id="76832"/>
    <lineage>
        <taxon>Bacteria</taxon>
        <taxon>Pseudomonadati</taxon>
        <taxon>Bacteroidota</taxon>
        <taxon>Flavobacteriia</taxon>
        <taxon>Flavobacteriales</taxon>
        <taxon>Flavobacteriaceae</taxon>
        <taxon>Myroides</taxon>
    </lineage>
</organism>
<keyword evidence="3" id="KW-0012">Acyltransferase</keyword>
<reference evidence="4 5" key="1">
    <citation type="journal article" date="2016" name="J. Zhejiang Univ. Sci. B">
        <title>Antibiotic resistance mechanisms of Myroides sp.</title>
        <authorList>
            <person name="Hu S."/>
            <person name="Yuan S."/>
            <person name="Qu H."/>
            <person name="Jiang T."/>
            <person name="Zhou Y."/>
            <person name="Wang M."/>
            <person name="Ming D."/>
        </authorList>
    </citation>
    <scope>NUCLEOTIDE SEQUENCE [LARGE SCALE GENOMIC DNA]</scope>
    <source>
        <strain evidence="4 5">PR63039</strain>
    </source>
</reference>
<dbReference type="GO" id="GO:0008652">
    <property type="term" value="P:amino acid biosynthetic process"/>
    <property type="evidence" value="ECO:0007669"/>
    <property type="project" value="UniProtKB-KW"/>
</dbReference>
<dbReference type="InterPro" id="IPR011004">
    <property type="entry name" value="Trimer_LpxA-like_sf"/>
</dbReference>
<dbReference type="PANTHER" id="PTHR42811">
    <property type="entry name" value="SERINE ACETYLTRANSFERASE"/>
    <property type="match status" value="1"/>
</dbReference>
<keyword evidence="1" id="KW-0028">Amino-acid biosynthesis</keyword>
<dbReference type="Gene3D" id="1.10.3130.10">
    <property type="entry name" value="serine acetyltransferase, domain 1"/>
    <property type="match status" value="1"/>
</dbReference>
<dbReference type="eggNOG" id="COG1045">
    <property type="taxonomic scope" value="Bacteria"/>
</dbReference>
<dbReference type="Proteomes" id="UP000069030">
    <property type="component" value="Chromosome"/>
</dbReference>
<dbReference type="EMBL" id="CP013690">
    <property type="protein sequence ID" value="ALU27642.1"/>
    <property type="molecule type" value="Genomic_DNA"/>
</dbReference>
<dbReference type="SUPFAM" id="SSF51161">
    <property type="entry name" value="Trimeric LpxA-like enzymes"/>
    <property type="match status" value="1"/>
</dbReference>
<dbReference type="AlphaFoldDB" id="A0A0S7EI68"/>
<evidence type="ECO:0000256" key="3">
    <source>
        <dbReference type="ARBA" id="ARBA00023315"/>
    </source>
</evidence>
<sequence length="275" mass="31080">MQNDFVREILTQNESSQSFLDKQRIEKFTDTLFHFLFQLEDKKYLSEEAINIRLSTLKLELLSIVFKINNDVDKSQKIANDFFEALPHIFFTLKTDAQAILENDPAATCLQEVYIAYPGFYAIAIYRFAHQLHTQKVVLLPRIWTEHAHSKTGIDIHPAAIIGSHFCIDHGTGIVIGETCVIGQNVKIYQGVTLGAISVSKDKANTRRHPYIEDNVIIYSGATILGGDTIIGHDTVIGGNVWLTKSVKPNSIMYSKSKSYSKDQENYPEPINFII</sequence>
<protein>
    <submittedName>
        <fullName evidence="4">Serine acetyltransferase</fullName>
    </submittedName>
</protein>
<dbReference type="RefSeq" id="WP_006258460.1">
    <property type="nucleotide sequence ID" value="NZ_BCMQ01000019.1"/>
</dbReference>
<dbReference type="GO" id="GO:0016746">
    <property type="term" value="F:acyltransferase activity"/>
    <property type="evidence" value="ECO:0007669"/>
    <property type="project" value="UniProtKB-KW"/>
</dbReference>
<name>A0A0S7EI68_9FLAO</name>
<dbReference type="GeneID" id="66976608"/>
<gene>
    <name evidence="4" type="ORF">AS202_16470</name>
</gene>
<dbReference type="Gene3D" id="2.160.10.10">
    <property type="entry name" value="Hexapeptide repeat proteins"/>
    <property type="match status" value="1"/>
</dbReference>
<evidence type="ECO:0000313" key="5">
    <source>
        <dbReference type="Proteomes" id="UP000069030"/>
    </source>
</evidence>
<evidence type="ECO:0000256" key="2">
    <source>
        <dbReference type="ARBA" id="ARBA00022679"/>
    </source>
</evidence>
<dbReference type="CDD" id="cd03354">
    <property type="entry name" value="LbH_SAT"/>
    <property type="match status" value="1"/>
</dbReference>
<evidence type="ECO:0000313" key="4">
    <source>
        <dbReference type="EMBL" id="ALU27642.1"/>
    </source>
</evidence>
<evidence type="ECO:0000256" key="1">
    <source>
        <dbReference type="ARBA" id="ARBA00022605"/>
    </source>
</evidence>
<dbReference type="KEGG" id="mod:AS202_16470"/>
<dbReference type="InterPro" id="IPR042122">
    <property type="entry name" value="Ser_AcTrfase_N_sf"/>
</dbReference>
<proteinExistence type="predicted"/>